<proteinExistence type="predicted"/>
<sequence>MDMWKRLSNNPIKTNHLKIKQLKQFIMKTIWKATVCIVAVLLSFSIYSCGDDDDDAVGSRDLLLGTWNGVYYLSQEWEDGEKVSDSKEDFVNGTNRYSIEFKEDGTYVEKDVYNSSGSTNYYHGTWSYSGNKLTLIDTEEDNYTEVWTVTTMTENELVYELREKEKEDGTTYEYYEQHAFTR</sequence>
<organism evidence="2 3">
    <name type="scientific">Bacteroides ovatus (strain ATCC 8483 / DSM 1896 / JCM 5824 / BCRC 10623 / CCUG 4943 / NCTC 11153)</name>
    <dbReference type="NCBI Taxonomy" id="411476"/>
    <lineage>
        <taxon>Bacteria</taxon>
        <taxon>Pseudomonadati</taxon>
        <taxon>Bacteroidota</taxon>
        <taxon>Bacteroidia</taxon>
        <taxon>Bacteroidales</taxon>
        <taxon>Bacteroidaceae</taxon>
        <taxon>Bacteroides</taxon>
    </lineage>
</organism>
<name>A0AAN3ACZ3_BACO1</name>
<accession>A0AAN3ACZ3</accession>
<dbReference type="Proteomes" id="UP000005475">
    <property type="component" value="Unassembled WGS sequence"/>
</dbReference>
<gene>
    <name evidence="2" type="ORF">BACOVA_00144</name>
</gene>
<reference evidence="3" key="2">
    <citation type="submission" date="2007-04" db="EMBL/GenBank/DDBJ databases">
        <title>Draft genome sequence of Bacteroides ovatus (ATCC 8483).</title>
        <authorList>
            <person name="Sudarsanam P."/>
            <person name="Ley R."/>
            <person name="Guruge J."/>
            <person name="Turnbaugh P.J."/>
            <person name="Mahowald M."/>
            <person name="Liep D."/>
            <person name="Gordon J."/>
        </authorList>
    </citation>
    <scope>NUCLEOTIDE SEQUENCE [LARGE SCALE GENOMIC DNA]</scope>
    <source>
        <strain evidence="3">ATCC 8483 / DSM 1896 / JCM 5824 / BCRC 10623 / CCUG 4943 / NCTC 11153</strain>
    </source>
</reference>
<dbReference type="Pfam" id="PF13648">
    <property type="entry name" value="Lipocalin_4"/>
    <property type="match status" value="1"/>
</dbReference>
<evidence type="ECO:0000259" key="1">
    <source>
        <dbReference type="Pfam" id="PF13648"/>
    </source>
</evidence>
<dbReference type="AlphaFoldDB" id="A0AAN3ACZ3"/>
<dbReference type="InterPro" id="IPR024311">
    <property type="entry name" value="Lipocalin-like"/>
</dbReference>
<comment type="caution">
    <text evidence="2">The sequence shown here is derived from an EMBL/GenBank/DDBJ whole genome shotgun (WGS) entry which is preliminary data.</text>
</comment>
<evidence type="ECO:0000313" key="2">
    <source>
        <dbReference type="EMBL" id="EDO14146.1"/>
    </source>
</evidence>
<reference evidence="2 3" key="1">
    <citation type="submission" date="2007-03" db="EMBL/GenBank/DDBJ databases">
        <authorList>
            <person name="Fulton L."/>
            <person name="Clifton S."/>
            <person name="Fulton B."/>
            <person name="Xu J."/>
            <person name="Minx P."/>
            <person name="Pepin K.H."/>
            <person name="Johnson M."/>
            <person name="Thiruvilangam P."/>
            <person name="Bhonagiri V."/>
            <person name="Nash W.E."/>
            <person name="Mardis E.R."/>
            <person name="Wilson R.K."/>
        </authorList>
    </citation>
    <scope>NUCLEOTIDE SEQUENCE [LARGE SCALE GENOMIC DNA]</scope>
    <source>
        <strain evidence="3">ATCC 8483 / DSM 1896 / JCM 5824 / BCRC 10623 / CCUG 4943 / NCTC 11153</strain>
    </source>
</reference>
<feature type="domain" description="Lipocalin-like" evidence="1">
    <location>
        <begin position="63"/>
        <end position="159"/>
    </location>
</feature>
<evidence type="ECO:0000313" key="3">
    <source>
        <dbReference type="Proteomes" id="UP000005475"/>
    </source>
</evidence>
<protein>
    <recommendedName>
        <fullName evidence="1">Lipocalin-like domain-containing protein</fullName>
    </recommendedName>
</protein>
<dbReference type="EMBL" id="AAXF02000026">
    <property type="protein sequence ID" value="EDO14146.1"/>
    <property type="molecule type" value="Genomic_DNA"/>
</dbReference>